<sequence>MKVTKKNREPRAPRLGSSHLGPEAEKVPPPPPAYRSAASTESLYMSASESAASSALCDAWSSCPAPFWHTCPYTWISPPLLPGMMQWESSGVLASWAEPAVDGTPLTWPVLVVLVVLVVLDDPGGRRHRAAGVVGGEGGVTRRDRVPVDRDEALVGLRHRHGRPGLHGRHLALGGEGLRRVEVPRGGGGGSGGGGGGVAGVAEVAHGAGAQRGQQLPLPHHLHHLLVGEAVVGLQPVAEDLPQHHAERPDVRVRAELAVRDGLRRHPADGQQRLGVQAVVVRGVDGPGEAQVRDLDVQLLAHQNVPGRQVFVGVEVAAQVLHPSRHLGQKQRENHTEEVQEAGKVQRPDEFRSHLDGHVQEVLKKTHLDGHVQEVLKKTHLDGHVQEVLKKTHLDGHVQEVPVVQAGLHRAVLVAAAADVGVRRAHDEELVEMKKKSSAMANGIATLGTRM</sequence>
<gene>
    <name evidence="2" type="ORF">EYF80_044847</name>
</gene>
<keyword evidence="3" id="KW-1185">Reference proteome</keyword>
<evidence type="ECO:0000256" key="1">
    <source>
        <dbReference type="SAM" id="MobiDB-lite"/>
    </source>
</evidence>
<name>A0A4Z2FVP5_9TELE</name>
<evidence type="ECO:0000313" key="3">
    <source>
        <dbReference type="Proteomes" id="UP000314294"/>
    </source>
</evidence>
<feature type="compositionally biased region" description="Basic and acidic residues" evidence="1">
    <location>
        <begin position="1"/>
        <end position="12"/>
    </location>
</feature>
<feature type="region of interest" description="Disordered" evidence="1">
    <location>
        <begin position="327"/>
        <end position="349"/>
    </location>
</feature>
<accession>A0A4Z2FVP5</accession>
<evidence type="ECO:0000313" key="2">
    <source>
        <dbReference type="EMBL" id="TNN44955.1"/>
    </source>
</evidence>
<feature type="region of interest" description="Disordered" evidence="1">
    <location>
        <begin position="1"/>
        <end position="36"/>
    </location>
</feature>
<comment type="caution">
    <text evidence="2">The sequence shown here is derived from an EMBL/GenBank/DDBJ whole genome shotgun (WGS) entry which is preliminary data.</text>
</comment>
<reference evidence="2 3" key="1">
    <citation type="submission" date="2019-03" db="EMBL/GenBank/DDBJ databases">
        <title>First draft genome of Liparis tanakae, snailfish: a comprehensive survey of snailfish specific genes.</title>
        <authorList>
            <person name="Kim W."/>
            <person name="Song I."/>
            <person name="Jeong J.-H."/>
            <person name="Kim D."/>
            <person name="Kim S."/>
            <person name="Ryu S."/>
            <person name="Song J.Y."/>
            <person name="Lee S.K."/>
        </authorList>
    </citation>
    <scope>NUCLEOTIDE SEQUENCE [LARGE SCALE GENOMIC DNA]</scope>
    <source>
        <tissue evidence="2">Muscle</tissue>
    </source>
</reference>
<protein>
    <submittedName>
        <fullName evidence="2">Uncharacterized protein</fullName>
    </submittedName>
</protein>
<organism evidence="2 3">
    <name type="scientific">Liparis tanakae</name>
    <name type="common">Tanaka's snailfish</name>
    <dbReference type="NCBI Taxonomy" id="230148"/>
    <lineage>
        <taxon>Eukaryota</taxon>
        <taxon>Metazoa</taxon>
        <taxon>Chordata</taxon>
        <taxon>Craniata</taxon>
        <taxon>Vertebrata</taxon>
        <taxon>Euteleostomi</taxon>
        <taxon>Actinopterygii</taxon>
        <taxon>Neopterygii</taxon>
        <taxon>Teleostei</taxon>
        <taxon>Neoteleostei</taxon>
        <taxon>Acanthomorphata</taxon>
        <taxon>Eupercaria</taxon>
        <taxon>Perciformes</taxon>
        <taxon>Cottioidei</taxon>
        <taxon>Cottales</taxon>
        <taxon>Liparidae</taxon>
        <taxon>Liparis</taxon>
    </lineage>
</organism>
<dbReference type="AlphaFoldDB" id="A0A4Z2FVP5"/>
<dbReference type="Proteomes" id="UP000314294">
    <property type="component" value="Unassembled WGS sequence"/>
</dbReference>
<proteinExistence type="predicted"/>
<dbReference type="EMBL" id="SRLO01000875">
    <property type="protein sequence ID" value="TNN44955.1"/>
    <property type="molecule type" value="Genomic_DNA"/>
</dbReference>